<protein>
    <submittedName>
        <fullName evidence="1">Colanic acid biosynthesis glycosyltransferase WcaL</fullName>
    </submittedName>
</protein>
<evidence type="ECO:0000313" key="1">
    <source>
        <dbReference type="EMBL" id="VFS76608.1"/>
    </source>
</evidence>
<dbReference type="EMBL" id="CAADJD010000023">
    <property type="protein sequence ID" value="VFS76608.1"/>
    <property type="molecule type" value="Genomic_DNA"/>
</dbReference>
<dbReference type="GO" id="GO:0016740">
    <property type="term" value="F:transferase activity"/>
    <property type="evidence" value="ECO:0007669"/>
    <property type="project" value="UniProtKB-KW"/>
</dbReference>
<proteinExistence type="predicted"/>
<gene>
    <name evidence="1" type="ORF">NCTC12993_05445</name>
</gene>
<keyword evidence="2" id="KW-1185">Reference proteome</keyword>
<sequence length="81" mass="8909">MGSRCCRRCTAGIPELIDSGHSGWLVAENDPKALADKLRALGHMDQQSLQPVLARARAKVETDFNQQLINRQLAGLLHTLC</sequence>
<evidence type="ECO:0000313" key="2">
    <source>
        <dbReference type="Proteomes" id="UP000401081"/>
    </source>
</evidence>
<keyword evidence="1" id="KW-0808">Transferase</keyword>
<name>A0A485BY21_KLUCR</name>
<accession>A0A485BY21</accession>
<dbReference type="AlphaFoldDB" id="A0A485BY21"/>
<dbReference type="Gene3D" id="3.40.50.2000">
    <property type="entry name" value="Glycogen Phosphorylase B"/>
    <property type="match status" value="1"/>
</dbReference>
<organism evidence="1 2">
    <name type="scientific">Kluyvera cryocrescens</name>
    <name type="common">Kluyvera citrophila</name>
    <dbReference type="NCBI Taxonomy" id="580"/>
    <lineage>
        <taxon>Bacteria</taxon>
        <taxon>Pseudomonadati</taxon>
        <taxon>Pseudomonadota</taxon>
        <taxon>Gammaproteobacteria</taxon>
        <taxon>Enterobacterales</taxon>
        <taxon>Enterobacteriaceae</taxon>
        <taxon>Kluyvera</taxon>
    </lineage>
</organism>
<reference evidence="1 2" key="1">
    <citation type="submission" date="2019-03" db="EMBL/GenBank/DDBJ databases">
        <authorList>
            <consortium name="Pathogen Informatics"/>
        </authorList>
    </citation>
    <scope>NUCLEOTIDE SEQUENCE [LARGE SCALE GENOMIC DNA]</scope>
    <source>
        <strain evidence="1 2">NCTC12993</strain>
    </source>
</reference>
<dbReference type="Proteomes" id="UP000401081">
    <property type="component" value="Unassembled WGS sequence"/>
</dbReference>
<dbReference type="SUPFAM" id="SSF53756">
    <property type="entry name" value="UDP-Glycosyltransferase/glycogen phosphorylase"/>
    <property type="match status" value="1"/>
</dbReference>